<dbReference type="RefSeq" id="XP_013401329.1">
    <property type="nucleotide sequence ID" value="XM_013545875.1"/>
</dbReference>
<dbReference type="InterPro" id="IPR001128">
    <property type="entry name" value="Cyt_P450"/>
</dbReference>
<dbReference type="InParanoid" id="A0A1S3IUW2"/>
<dbReference type="AlphaFoldDB" id="A0A1S3IUW2"/>
<dbReference type="PRINTS" id="PR00463">
    <property type="entry name" value="EP450I"/>
</dbReference>
<evidence type="ECO:0000256" key="6">
    <source>
        <dbReference type="ARBA" id="ARBA00023004"/>
    </source>
</evidence>
<evidence type="ECO:0000256" key="11">
    <source>
        <dbReference type="SAM" id="Phobius"/>
    </source>
</evidence>
<keyword evidence="11" id="KW-0472">Membrane</keyword>
<dbReference type="PRINTS" id="PR00385">
    <property type="entry name" value="P450"/>
</dbReference>
<feature type="transmembrane region" description="Helical" evidence="11">
    <location>
        <begin position="69"/>
        <end position="86"/>
    </location>
</feature>
<feature type="binding site" description="axial binding residue" evidence="9">
    <location>
        <position position="313"/>
    </location>
    <ligand>
        <name>heme</name>
        <dbReference type="ChEBI" id="CHEBI:30413"/>
    </ligand>
    <ligandPart>
        <name>Fe</name>
        <dbReference type="ChEBI" id="CHEBI:18248"/>
    </ligandPart>
</feature>
<evidence type="ECO:0000256" key="1">
    <source>
        <dbReference type="ARBA" id="ARBA00001971"/>
    </source>
</evidence>
<dbReference type="PANTHER" id="PTHR24302:SF15">
    <property type="entry name" value="FATTY-ACID PEROXYGENASE"/>
    <property type="match status" value="1"/>
</dbReference>
<evidence type="ECO:0000256" key="9">
    <source>
        <dbReference type="PIRSR" id="PIRSR602401-1"/>
    </source>
</evidence>
<dbReference type="Pfam" id="PF00067">
    <property type="entry name" value="p450"/>
    <property type="match status" value="1"/>
</dbReference>
<dbReference type="KEGG" id="lak:106167166"/>
<reference evidence="13" key="1">
    <citation type="submission" date="2025-08" db="UniProtKB">
        <authorList>
            <consortium name="RefSeq"/>
        </authorList>
    </citation>
    <scope>IDENTIFICATION</scope>
    <source>
        <tissue evidence="13">Gonads</tissue>
    </source>
</reference>
<evidence type="ECO:0000256" key="4">
    <source>
        <dbReference type="ARBA" id="ARBA00022723"/>
    </source>
</evidence>
<dbReference type="PROSITE" id="PS00086">
    <property type="entry name" value="CYTOCHROME_P450"/>
    <property type="match status" value="1"/>
</dbReference>
<keyword evidence="5 10" id="KW-0560">Oxidoreductase</keyword>
<comment type="function">
    <text evidence="8">Cytochromes P450 are a group of heme-thiolate monooxygenases. They oxidize a variety of structurally unrelated compounds, including steroids, fatty acids, and xenobiotics.</text>
</comment>
<dbReference type="GO" id="GO:0005506">
    <property type="term" value="F:iron ion binding"/>
    <property type="evidence" value="ECO:0007669"/>
    <property type="project" value="InterPro"/>
</dbReference>
<dbReference type="GeneID" id="106167166"/>
<dbReference type="STRING" id="7574.A0A1S3IUW2"/>
<evidence type="ECO:0000256" key="3">
    <source>
        <dbReference type="ARBA" id="ARBA00022617"/>
    </source>
</evidence>
<keyword evidence="11" id="KW-1133">Transmembrane helix</keyword>
<accession>A0A1S3IUW2</accession>
<dbReference type="SUPFAM" id="SSF48264">
    <property type="entry name" value="Cytochrome P450"/>
    <property type="match status" value="1"/>
</dbReference>
<comment type="cofactor">
    <cofactor evidence="1 9">
        <name>heme</name>
        <dbReference type="ChEBI" id="CHEBI:30413"/>
    </cofactor>
</comment>
<dbReference type="InterPro" id="IPR036396">
    <property type="entry name" value="Cyt_P450_sf"/>
</dbReference>
<name>A0A1S3IUW2_LINAN</name>
<evidence type="ECO:0000256" key="10">
    <source>
        <dbReference type="RuleBase" id="RU000461"/>
    </source>
</evidence>
<dbReference type="GO" id="GO:0020037">
    <property type="term" value="F:heme binding"/>
    <property type="evidence" value="ECO:0007669"/>
    <property type="project" value="InterPro"/>
</dbReference>
<organism evidence="12 13">
    <name type="scientific">Lingula anatina</name>
    <name type="common">Brachiopod</name>
    <name type="synonym">Lingula unguis</name>
    <dbReference type="NCBI Taxonomy" id="7574"/>
    <lineage>
        <taxon>Eukaryota</taxon>
        <taxon>Metazoa</taxon>
        <taxon>Spiralia</taxon>
        <taxon>Lophotrochozoa</taxon>
        <taxon>Brachiopoda</taxon>
        <taxon>Linguliformea</taxon>
        <taxon>Lingulata</taxon>
        <taxon>Lingulida</taxon>
        <taxon>Linguloidea</taxon>
        <taxon>Lingulidae</taxon>
        <taxon>Lingula</taxon>
    </lineage>
</organism>
<keyword evidence="11" id="KW-0812">Transmembrane</keyword>
<proteinExistence type="inferred from homology"/>
<dbReference type="Gene3D" id="1.10.630.10">
    <property type="entry name" value="Cytochrome P450"/>
    <property type="match status" value="1"/>
</dbReference>
<keyword evidence="12" id="KW-1185">Reference proteome</keyword>
<dbReference type="OrthoDB" id="2789670at2759"/>
<keyword evidence="4 9" id="KW-0479">Metal-binding</keyword>
<keyword evidence="7 10" id="KW-0503">Monooxygenase</keyword>
<protein>
    <submittedName>
        <fullName evidence="13">Cytochrome P450 3A19</fullName>
    </submittedName>
</protein>
<keyword evidence="3 9" id="KW-0349">Heme</keyword>
<dbReference type="CDD" id="cd11055">
    <property type="entry name" value="CYP3A-like"/>
    <property type="match status" value="1"/>
</dbReference>
<evidence type="ECO:0000256" key="2">
    <source>
        <dbReference type="ARBA" id="ARBA00010617"/>
    </source>
</evidence>
<dbReference type="Proteomes" id="UP000085678">
    <property type="component" value="Unplaced"/>
</dbReference>
<gene>
    <name evidence="13" type="primary">LOC106167166</name>
</gene>
<comment type="similarity">
    <text evidence="2 10">Belongs to the cytochrome P450 family.</text>
</comment>
<dbReference type="GO" id="GO:0016705">
    <property type="term" value="F:oxidoreductase activity, acting on paired donors, with incorporation or reduction of molecular oxygen"/>
    <property type="evidence" value="ECO:0007669"/>
    <property type="project" value="InterPro"/>
</dbReference>
<keyword evidence="6 9" id="KW-0408">Iron</keyword>
<dbReference type="FunFam" id="1.10.630.10:FF:000182">
    <property type="entry name" value="Cytochrome P450 3A4"/>
    <property type="match status" value="1"/>
</dbReference>
<evidence type="ECO:0000256" key="7">
    <source>
        <dbReference type="ARBA" id="ARBA00023033"/>
    </source>
</evidence>
<dbReference type="InterPro" id="IPR050705">
    <property type="entry name" value="Cytochrome_P450_3A"/>
</dbReference>
<sequence>MEALILACADRLVQNLKKKAQGDEDIDIKRMFDPYTMDVIASTSFGLHLDAQGNPNHPFIKNAKELMEPSLHSPVILILLFFPYLMKFLKPVFVFFNVTFVRTMNFFVNILDQLEKERALNPSEKNYADLVQLLLNSHNMSIQKSELSEDEQEVGKWKKKALTRAEMAANEILFLVAGYDTTSLTLTFASYFLATHPHVQDKLRSEIDKQLQGSDPTYESVKNLGYLEQVILETLRLYPPGVRVDRVATEDVVVRGLKIPKGTTCVIPIKTIHRHPDYWPDPDKFDPERFTPDAIARRHQFAFLGFGMGPRNCIGMRLAKLEMKIALVKILQRFTIKTCDETPTEITTRKDKPNRPGKPIILKVEERSF</sequence>
<dbReference type="InterPro" id="IPR017972">
    <property type="entry name" value="Cyt_P450_CS"/>
</dbReference>
<evidence type="ECO:0000313" key="12">
    <source>
        <dbReference type="Proteomes" id="UP000085678"/>
    </source>
</evidence>
<feature type="transmembrane region" description="Helical" evidence="11">
    <location>
        <begin position="172"/>
        <end position="194"/>
    </location>
</feature>
<evidence type="ECO:0000313" key="13">
    <source>
        <dbReference type="RefSeq" id="XP_013401329.1"/>
    </source>
</evidence>
<dbReference type="GO" id="GO:0008395">
    <property type="term" value="F:steroid hydroxylase activity"/>
    <property type="evidence" value="ECO:0007669"/>
    <property type="project" value="TreeGrafter"/>
</dbReference>
<dbReference type="InterPro" id="IPR002401">
    <property type="entry name" value="Cyt_P450_E_grp-I"/>
</dbReference>
<dbReference type="FunCoup" id="A0A1S3IUW2">
    <property type="interactions" value="469"/>
</dbReference>
<evidence type="ECO:0000256" key="5">
    <source>
        <dbReference type="ARBA" id="ARBA00023002"/>
    </source>
</evidence>
<evidence type="ECO:0000256" key="8">
    <source>
        <dbReference type="ARBA" id="ARBA00043906"/>
    </source>
</evidence>
<dbReference type="PANTHER" id="PTHR24302">
    <property type="entry name" value="CYTOCHROME P450 FAMILY 3"/>
    <property type="match status" value="1"/>
</dbReference>